<comment type="caution">
    <text evidence="7">The sequence shown here is derived from an EMBL/GenBank/DDBJ whole genome shotgun (WGS) entry which is preliminary data.</text>
</comment>
<evidence type="ECO:0000256" key="6">
    <source>
        <dbReference type="SAM" id="Phobius"/>
    </source>
</evidence>
<feature type="transmembrane region" description="Helical" evidence="6">
    <location>
        <begin position="392"/>
        <end position="411"/>
    </location>
</feature>
<organism evidence="7 8">
    <name type="scientific">Yinghuangia soli</name>
    <dbReference type="NCBI Taxonomy" id="2908204"/>
    <lineage>
        <taxon>Bacteria</taxon>
        <taxon>Bacillati</taxon>
        <taxon>Actinomycetota</taxon>
        <taxon>Actinomycetes</taxon>
        <taxon>Kitasatosporales</taxon>
        <taxon>Streptomycetaceae</taxon>
        <taxon>Yinghuangia</taxon>
    </lineage>
</organism>
<feature type="transmembrane region" description="Helical" evidence="6">
    <location>
        <begin position="284"/>
        <end position="307"/>
    </location>
</feature>
<protein>
    <submittedName>
        <fullName evidence="7">APC family permease</fullName>
    </submittedName>
</protein>
<evidence type="ECO:0000313" key="8">
    <source>
        <dbReference type="Proteomes" id="UP001165378"/>
    </source>
</evidence>
<dbReference type="GO" id="GO:0005886">
    <property type="term" value="C:plasma membrane"/>
    <property type="evidence" value="ECO:0007669"/>
    <property type="project" value="UniProtKB-SubCell"/>
</dbReference>
<dbReference type="Pfam" id="PF13520">
    <property type="entry name" value="AA_permease_2"/>
    <property type="match status" value="1"/>
</dbReference>
<feature type="transmembrane region" description="Helical" evidence="6">
    <location>
        <begin position="168"/>
        <end position="187"/>
    </location>
</feature>
<dbReference type="EMBL" id="JAKFHA010000005">
    <property type="protein sequence ID" value="MCF2527930.1"/>
    <property type="molecule type" value="Genomic_DNA"/>
</dbReference>
<feature type="transmembrane region" description="Helical" evidence="6">
    <location>
        <begin position="233"/>
        <end position="253"/>
    </location>
</feature>
<evidence type="ECO:0000256" key="4">
    <source>
        <dbReference type="ARBA" id="ARBA00022989"/>
    </source>
</evidence>
<evidence type="ECO:0000256" key="2">
    <source>
        <dbReference type="ARBA" id="ARBA00022475"/>
    </source>
</evidence>
<dbReference type="PIRSF" id="PIRSF006060">
    <property type="entry name" value="AA_transporter"/>
    <property type="match status" value="1"/>
</dbReference>
<keyword evidence="3 6" id="KW-0812">Transmembrane</keyword>
<evidence type="ECO:0000256" key="5">
    <source>
        <dbReference type="ARBA" id="ARBA00023136"/>
    </source>
</evidence>
<dbReference type="InterPro" id="IPR050367">
    <property type="entry name" value="APC_superfamily"/>
</dbReference>
<dbReference type="Proteomes" id="UP001165378">
    <property type="component" value="Unassembled WGS sequence"/>
</dbReference>
<proteinExistence type="predicted"/>
<keyword evidence="4 6" id="KW-1133">Transmembrane helix</keyword>
<dbReference type="InterPro" id="IPR002293">
    <property type="entry name" value="AA/rel_permease1"/>
</dbReference>
<evidence type="ECO:0000256" key="3">
    <source>
        <dbReference type="ARBA" id="ARBA00022692"/>
    </source>
</evidence>
<feature type="transmembrane region" description="Helical" evidence="6">
    <location>
        <begin position="328"/>
        <end position="349"/>
    </location>
</feature>
<comment type="subcellular location">
    <subcellularLocation>
        <location evidence="1">Cell membrane</location>
        <topology evidence="1">Multi-pass membrane protein</topology>
    </subcellularLocation>
</comment>
<feature type="transmembrane region" description="Helical" evidence="6">
    <location>
        <begin position="423"/>
        <end position="442"/>
    </location>
</feature>
<feature type="transmembrane region" description="Helical" evidence="6">
    <location>
        <begin position="94"/>
        <end position="120"/>
    </location>
</feature>
<keyword evidence="5 6" id="KW-0472">Membrane</keyword>
<name>A0AA41PYZ5_9ACTN</name>
<reference evidence="7" key="1">
    <citation type="submission" date="2022-01" db="EMBL/GenBank/DDBJ databases">
        <title>Genome-Based Taxonomic Classification of the Phylum Actinobacteria.</title>
        <authorList>
            <person name="Gao Y."/>
        </authorList>
    </citation>
    <scope>NUCLEOTIDE SEQUENCE</scope>
    <source>
        <strain evidence="7">KLBMP 8922</strain>
    </source>
</reference>
<sequence>MHHTKAVRGVSPVAGLDRRNLPAAHVWTQSVSAVAPSAAMATTPVLVLGAAGDAAVWSVVVAAVLALLVADCVGQFARRMAAPGSLYSFTARGLGAVPGLLCAAALLVGYAFLAMAALVGCAAYGRSASVRAGWPVLPERLVVGLLVTAAAVVIAGCLVRGVRVSSRVALAFEAVSIMSVSCVLAGVPGGGAAQGNDGGVAAGTALALTAFIGFESAAALGAETRRPFRVVPAVMRGTVLGVAGLYVFATIALTRGGGPAWNRDGFAAYGFSGAWPSALLDAGLASSFFACALASGTALVRLLFCLGREAVGPRRLGAAHPRHRTPHVAVLAAMPVVAGVPCLLLAAGLSAWEVFGAVTGLFTFGHMTAYLLVCLAAPVFLRRIGELTLRPVLAAAVAVPGLAVAAVTYAQSSAPGADPRMPGIFGLLAVAGLALLAGPAVLRPARVRAVGSYDETTAADVLGAAPGRRLGA</sequence>
<gene>
    <name evidence="7" type="ORF">LZ495_11965</name>
</gene>
<evidence type="ECO:0000313" key="7">
    <source>
        <dbReference type="EMBL" id="MCF2527930.1"/>
    </source>
</evidence>
<dbReference type="PANTHER" id="PTHR42770:SF7">
    <property type="entry name" value="MEMBRANE PROTEIN"/>
    <property type="match status" value="1"/>
</dbReference>
<dbReference type="PANTHER" id="PTHR42770">
    <property type="entry name" value="AMINO ACID TRANSPORTER-RELATED"/>
    <property type="match status" value="1"/>
</dbReference>
<keyword evidence="2" id="KW-1003">Cell membrane</keyword>
<dbReference type="Gene3D" id="1.20.1740.10">
    <property type="entry name" value="Amino acid/polyamine transporter I"/>
    <property type="match status" value="1"/>
</dbReference>
<keyword evidence="8" id="KW-1185">Reference proteome</keyword>
<feature type="transmembrane region" description="Helical" evidence="6">
    <location>
        <begin position="140"/>
        <end position="159"/>
    </location>
</feature>
<feature type="transmembrane region" description="Helical" evidence="6">
    <location>
        <begin position="199"/>
        <end position="221"/>
    </location>
</feature>
<feature type="transmembrane region" description="Helical" evidence="6">
    <location>
        <begin position="54"/>
        <end position="73"/>
    </location>
</feature>
<dbReference type="GO" id="GO:0022857">
    <property type="term" value="F:transmembrane transporter activity"/>
    <property type="evidence" value="ECO:0007669"/>
    <property type="project" value="InterPro"/>
</dbReference>
<dbReference type="AlphaFoldDB" id="A0AA41PYZ5"/>
<accession>A0AA41PYZ5</accession>
<evidence type="ECO:0000256" key="1">
    <source>
        <dbReference type="ARBA" id="ARBA00004651"/>
    </source>
</evidence>
<dbReference type="RefSeq" id="WP_235052099.1">
    <property type="nucleotide sequence ID" value="NZ_JAKFHA010000005.1"/>
</dbReference>
<feature type="transmembrane region" description="Helical" evidence="6">
    <location>
        <begin position="355"/>
        <end position="380"/>
    </location>
</feature>